<feature type="domain" description="Protein kinase" evidence="4">
    <location>
        <begin position="151"/>
        <end position="281"/>
    </location>
</feature>
<dbReference type="InterPro" id="IPR000719">
    <property type="entry name" value="Prot_kinase_dom"/>
</dbReference>
<organism evidence="5 6">
    <name type="scientific">Leersia perrieri</name>
    <dbReference type="NCBI Taxonomy" id="77586"/>
    <lineage>
        <taxon>Eukaryota</taxon>
        <taxon>Viridiplantae</taxon>
        <taxon>Streptophyta</taxon>
        <taxon>Embryophyta</taxon>
        <taxon>Tracheophyta</taxon>
        <taxon>Spermatophyta</taxon>
        <taxon>Magnoliopsida</taxon>
        <taxon>Liliopsida</taxon>
        <taxon>Poales</taxon>
        <taxon>Poaceae</taxon>
        <taxon>BOP clade</taxon>
        <taxon>Oryzoideae</taxon>
        <taxon>Oryzeae</taxon>
        <taxon>Oryzinae</taxon>
        <taxon>Leersia</taxon>
    </lineage>
</organism>
<reference evidence="5 6" key="1">
    <citation type="submission" date="2012-08" db="EMBL/GenBank/DDBJ databases">
        <title>Oryza genome evolution.</title>
        <authorList>
            <person name="Wing R.A."/>
        </authorList>
    </citation>
    <scope>NUCLEOTIDE SEQUENCE</scope>
</reference>
<proteinExistence type="predicted"/>
<dbReference type="PROSITE" id="PS50011">
    <property type="entry name" value="PROTEIN_KINASE_DOM"/>
    <property type="match status" value="1"/>
</dbReference>
<reference evidence="5" key="3">
    <citation type="submission" date="2015-04" db="UniProtKB">
        <authorList>
            <consortium name="EnsemblPlants"/>
        </authorList>
    </citation>
    <scope>IDENTIFICATION</scope>
</reference>
<feature type="binding site" evidence="3">
    <location>
        <position position="179"/>
    </location>
    <ligand>
        <name>ATP</name>
        <dbReference type="ChEBI" id="CHEBI:30616"/>
    </ligand>
</feature>
<dbReference type="Gene3D" id="1.10.510.10">
    <property type="entry name" value="Transferase(Phosphotransferase) domain 1"/>
    <property type="match status" value="1"/>
</dbReference>
<reference evidence="6" key="2">
    <citation type="submission" date="2013-12" db="EMBL/GenBank/DDBJ databases">
        <authorList>
            <person name="Yu Y."/>
            <person name="Lee S."/>
            <person name="de Baynast K."/>
            <person name="Wissotski M."/>
            <person name="Liu L."/>
            <person name="Talag J."/>
            <person name="Goicoechea J."/>
            <person name="Angelova A."/>
            <person name="Jetty R."/>
            <person name="Kudrna D."/>
            <person name="Golser W."/>
            <person name="Rivera L."/>
            <person name="Zhang J."/>
            <person name="Wing R."/>
        </authorList>
    </citation>
    <scope>NUCLEOTIDE SEQUENCE</scope>
</reference>
<keyword evidence="1 3" id="KW-0547">Nucleotide-binding</keyword>
<dbReference type="SUPFAM" id="SSF56112">
    <property type="entry name" value="Protein kinase-like (PK-like)"/>
    <property type="match status" value="1"/>
</dbReference>
<sequence length="281" mass="30694">MELSVGRGTLGAWLAGPQSWTPKLLRVRLSGQMNRAEPKLLRNIHVLFHYYAAHEWGLGHSCPRPSSALGRSDNSRCVNATYGPAYLCKCKDGFDGNPYILDGCQGTALLYPCFGICKNTIGGYDCRGKFGMKGDAKAGICRASEELKPIIQSCNVIGKGGFGEVYKGLLDNQLVAIKKSINVEKSQEKQFANEIIIQSRVIHKNIVKLIGCCLEVDVPMLVYEFVPRGSFHDILHGSNNVSLTLEKRLNITPGAAEGLAYMHSKTSTTSMQKSLILGSPE</sequence>
<dbReference type="STRING" id="77586.A0A0D9XI55"/>
<dbReference type="GO" id="GO:0005886">
    <property type="term" value="C:plasma membrane"/>
    <property type="evidence" value="ECO:0007669"/>
    <property type="project" value="TreeGrafter"/>
</dbReference>
<dbReference type="Proteomes" id="UP000032180">
    <property type="component" value="Chromosome 10"/>
</dbReference>
<dbReference type="PANTHER" id="PTHR27005:SF514">
    <property type="entry name" value="PROTEIN KINASE DOMAIN-CONTAINING PROTEIN"/>
    <property type="match status" value="1"/>
</dbReference>
<name>A0A0D9XI55_9ORYZ</name>
<dbReference type="AlphaFoldDB" id="A0A0D9XI55"/>
<evidence type="ECO:0000256" key="3">
    <source>
        <dbReference type="PROSITE-ProRule" id="PRU10141"/>
    </source>
</evidence>
<dbReference type="FunFam" id="3.30.200.20:FF:000337">
    <property type="entry name" value="Wall-associated receptor kinase 3"/>
    <property type="match status" value="1"/>
</dbReference>
<keyword evidence="2 3" id="KW-0067">ATP-binding</keyword>
<dbReference type="HOGENOM" id="CLU_991638_0_0_1"/>
<dbReference type="InterPro" id="IPR045274">
    <property type="entry name" value="WAK-like"/>
</dbReference>
<keyword evidence="6" id="KW-1185">Reference proteome</keyword>
<dbReference type="InterPro" id="IPR001245">
    <property type="entry name" value="Ser-Thr/Tyr_kinase_cat_dom"/>
</dbReference>
<dbReference type="GO" id="GO:0007166">
    <property type="term" value="P:cell surface receptor signaling pathway"/>
    <property type="evidence" value="ECO:0007669"/>
    <property type="project" value="InterPro"/>
</dbReference>
<dbReference type="GO" id="GO:0004674">
    <property type="term" value="F:protein serine/threonine kinase activity"/>
    <property type="evidence" value="ECO:0007669"/>
    <property type="project" value="TreeGrafter"/>
</dbReference>
<dbReference type="InterPro" id="IPR011009">
    <property type="entry name" value="Kinase-like_dom_sf"/>
</dbReference>
<evidence type="ECO:0000256" key="1">
    <source>
        <dbReference type="ARBA" id="ARBA00022741"/>
    </source>
</evidence>
<dbReference type="Pfam" id="PF07714">
    <property type="entry name" value="PK_Tyr_Ser-Thr"/>
    <property type="match status" value="1"/>
</dbReference>
<dbReference type="GO" id="GO:0005524">
    <property type="term" value="F:ATP binding"/>
    <property type="evidence" value="ECO:0007669"/>
    <property type="project" value="UniProtKB-UniRule"/>
</dbReference>
<dbReference type="Gene3D" id="2.10.25.10">
    <property type="entry name" value="Laminin"/>
    <property type="match status" value="1"/>
</dbReference>
<evidence type="ECO:0000259" key="4">
    <source>
        <dbReference type="PROSITE" id="PS50011"/>
    </source>
</evidence>
<accession>A0A0D9XI55</accession>
<evidence type="ECO:0000256" key="2">
    <source>
        <dbReference type="ARBA" id="ARBA00022840"/>
    </source>
</evidence>
<dbReference type="Gramene" id="LPERR10G02820.1">
    <property type="protein sequence ID" value="LPERR10G02820.1"/>
    <property type="gene ID" value="LPERR10G02820"/>
</dbReference>
<protein>
    <recommendedName>
        <fullName evidence="4">Protein kinase domain-containing protein</fullName>
    </recommendedName>
</protein>
<dbReference type="PANTHER" id="PTHR27005">
    <property type="entry name" value="WALL-ASSOCIATED RECEPTOR KINASE-LIKE 21"/>
    <property type="match status" value="1"/>
</dbReference>
<dbReference type="InterPro" id="IPR017441">
    <property type="entry name" value="Protein_kinase_ATP_BS"/>
</dbReference>
<dbReference type="EnsemblPlants" id="LPERR10G02820.1">
    <property type="protein sequence ID" value="LPERR10G02820.1"/>
    <property type="gene ID" value="LPERR10G02820"/>
</dbReference>
<evidence type="ECO:0000313" key="6">
    <source>
        <dbReference type="Proteomes" id="UP000032180"/>
    </source>
</evidence>
<evidence type="ECO:0000313" key="5">
    <source>
        <dbReference type="EnsemblPlants" id="LPERR10G02820.1"/>
    </source>
</evidence>
<dbReference type="PROSITE" id="PS00107">
    <property type="entry name" value="PROTEIN_KINASE_ATP"/>
    <property type="match status" value="1"/>
</dbReference>